<dbReference type="EMBL" id="AP028127">
    <property type="protein sequence ID" value="BEH91286.1"/>
    <property type="molecule type" value="Genomic_DNA"/>
</dbReference>
<dbReference type="PANTHER" id="PTHR39203:SF1">
    <property type="entry name" value="CYTOPLASMIC PROTEIN"/>
    <property type="match status" value="1"/>
</dbReference>
<name>A0ABM8IP16_9FIRM</name>
<evidence type="ECO:0000259" key="1">
    <source>
        <dbReference type="SMART" id="SM01022"/>
    </source>
</evidence>
<organism evidence="2 3">
    <name type="scientific">Turicibacter faecis</name>
    <dbReference type="NCBI Taxonomy" id="2963365"/>
    <lineage>
        <taxon>Bacteria</taxon>
        <taxon>Bacillati</taxon>
        <taxon>Bacillota</taxon>
        <taxon>Erysipelotrichia</taxon>
        <taxon>Erysipelotrichales</taxon>
        <taxon>Turicibacteraceae</taxon>
        <taxon>Turicibacter</taxon>
    </lineage>
</organism>
<reference evidence="2" key="1">
    <citation type="journal article" date="2024" name="Int. J. Syst. Evol. Microbiol.">
        <title>Turicibacter faecis sp. nov., isolated from faeces of heart failure mouse model.</title>
        <authorList>
            <person name="Imamura Y."/>
            <person name="Motooka D."/>
            <person name="Nakajima Y."/>
            <person name="Ito S."/>
            <person name="Kitakaze M."/>
            <person name="Iida T."/>
            <person name="Nakamura S."/>
        </authorList>
    </citation>
    <scope>NUCLEOTIDE SEQUENCE</scope>
    <source>
        <strain evidence="2">TC023</strain>
    </source>
</reference>
<dbReference type="Proteomes" id="UP001432099">
    <property type="component" value="Chromosome"/>
</dbReference>
<sequence length="146" mass="17125">MTHEELWESYHSLNQEAGDDYQTWAFAVEADELANLVMRGQKTATSSLYVWYERGEERLPQVSDYNVILNGREEAVCIVETMKVSIVPFNEVTEEHAFKEGEEDRSLESWRSAHHEFFSKELLEIGLQFHEEMLVVCEEFQVVYKP</sequence>
<protein>
    <submittedName>
        <fullName evidence="2">RNA-binding protein</fullName>
    </submittedName>
</protein>
<dbReference type="InterPro" id="IPR009326">
    <property type="entry name" value="DUF984"/>
</dbReference>
<evidence type="ECO:0000313" key="2">
    <source>
        <dbReference type="EMBL" id="BEH91286.1"/>
    </source>
</evidence>
<proteinExistence type="predicted"/>
<keyword evidence="3" id="KW-1185">Reference proteome</keyword>
<evidence type="ECO:0000313" key="3">
    <source>
        <dbReference type="Proteomes" id="UP001432099"/>
    </source>
</evidence>
<dbReference type="Pfam" id="PF04266">
    <property type="entry name" value="ASCH"/>
    <property type="match status" value="1"/>
</dbReference>
<dbReference type="SMART" id="SM01022">
    <property type="entry name" value="ASCH"/>
    <property type="match status" value="1"/>
</dbReference>
<gene>
    <name evidence="2" type="ORF">T23_13880</name>
</gene>
<dbReference type="InterPro" id="IPR007374">
    <property type="entry name" value="ASCH_domain"/>
</dbReference>
<feature type="domain" description="ASCH" evidence="1">
    <location>
        <begin position="24"/>
        <end position="144"/>
    </location>
</feature>
<accession>A0ABM8IP16</accession>
<dbReference type="SUPFAM" id="SSF88697">
    <property type="entry name" value="PUA domain-like"/>
    <property type="match status" value="1"/>
</dbReference>
<dbReference type="CDD" id="cd06553">
    <property type="entry name" value="ASCH_Ef3133_like"/>
    <property type="match status" value="1"/>
</dbReference>
<dbReference type="PANTHER" id="PTHR39203">
    <property type="entry name" value="CYTOPLASMIC PROTEIN-RELATED"/>
    <property type="match status" value="1"/>
</dbReference>
<dbReference type="PIRSF" id="PIRSF021320">
    <property type="entry name" value="DUF984"/>
    <property type="match status" value="1"/>
</dbReference>
<dbReference type="RefSeq" id="WP_338617305.1">
    <property type="nucleotide sequence ID" value="NZ_AP028127.1"/>
</dbReference>
<dbReference type="InterPro" id="IPR015947">
    <property type="entry name" value="PUA-like_sf"/>
</dbReference>
<dbReference type="Gene3D" id="3.10.400.10">
    <property type="entry name" value="Sulfate adenylyltransferase"/>
    <property type="match status" value="1"/>
</dbReference>